<dbReference type="InterPro" id="IPR000953">
    <property type="entry name" value="Chromo/chromo_shadow_dom"/>
</dbReference>
<dbReference type="SUPFAM" id="SSF54160">
    <property type="entry name" value="Chromo domain-like"/>
    <property type="match status" value="1"/>
</dbReference>
<dbReference type="CDD" id="cd00024">
    <property type="entry name" value="CD_CSD"/>
    <property type="match status" value="1"/>
</dbReference>
<dbReference type="GO" id="GO:0006338">
    <property type="term" value="P:chromatin remodeling"/>
    <property type="evidence" value="ECO:0007669"/>
    <property type="project" value="UniProtKB-ARBA"/>
</dbReference>
<organism evidence="2 3">
    <name type="scientific">Austropuccinia psidii MF-1</name>
    <dbReference type="NCBI Taxonomy" id="1389203"/>
    <lineage>
        <taxon>Eukaryota</taxon>
        <taxon>Fungi</taxon>
        <taxon>Dikarya</taxon>
        <taxon>Basidiomycota</taxon>
        <taxon>Pucciniomycotina</taxon>
        <taxon>Pucciniomycetes</taxon>
        <taxon>Pucciniales</taxon>
        <taxon>Sphaerophragmiaceae</taxon>
        <taxon>Austropuccinia</taxon>
    </lineage>
</organism>
<dbReference type="PROSITE" id="PS50013">
    <property type="entry name" value="CHROMO_2"/>
    <property type="match status" value="1"/>
</dbReference>
<evidence type="ECO:0000313" key="2">
    <source>
        <dbReference type="EMBL" id="MBW0464332.1"/>
    </source>
</evidence>
<dbReference type="Pfam" id="PF24626">
    <property type="entry name" value="SH3_Tf2-1"/>
    <property type="match status" value="1"/>
</dbReference>
<accession>A0A9Q3BFH7</accession>
<dbReference type="InterPro" id="IPR016197">
    <property type="entry name" value="Chromo-like_dom_sf"/>
</dbReference>
<sequence length="148" mass="17182">MLWLSSKDIKSTIPTKKLSEIWWGPFPILKKVRTHSYHLKSPSQWNSIYPVFHISPLEPVKTSVIPNRNKEPPPSIIIKEEEGLEVSQILDSNLNGGKLWYLEEWKGFSQATKITTWKPVENLKNSPEIVKDFQELYPDKPRKDSSRA</sequence>
<dbReference type="InterPro" id="IPR056924">
    <property type="entry name" value="SH3_Tf2-1"/>
</dbReference>
<dbReference type="Gene3D" id="2.40.50.40">
    <property type="match status" value="1"/>
</dbReference>
<evidence type="ECO:0000259" key="1">
    <source>
        <dbReference type="PROSITE" id="PS50013"/>
    </source>
</evidence>
<feature type="domain" description="Chromo" evidence="1">
    <location>
        <begin position="84"/>
        <end position="145"/>
    </location>
</feature>
<protein>
    <recommendedName>
        <fullName evidence="1">Chromo domain-containing protein</fullName>
    </recommendedName>
</protein>
<dbReference type="EMBL" id="AVOT02000756">
    <property type="protein sequence ID" value="MBW0464332.1"/>
    <property type="molecule type" value="Genomic_DNA"/>
</dbReference>
<keyword evidence="3" id="KW-1185">Reference proteome</keyword>
<gene>
    <name evidence="2" type="ORF">O181_004047</name>
</gene>
<proteinExistence type="predicted"/>
<dbReference type="AlphaFoldDB" id="A0A9Q3BFH7"/>
<reference evidence="2" key="1">
    <citation type="submission" date="2021-03" db="EMBL/GenBank/DDBJ databases">
        <title>Draft genome sequence of rust myrtle Austropuccinia psidii MF-1, a brazilian biotype.</title>
        <authorList>
            <person name="Quecine M.C."/>
            <person name="Pachon D.M.R."/>
            <person name="Bonatelli M.L."/>
            <person name="Correr F.H."/>
            <person name="Franceschini L.M."/>
            <person name="Leite T.F."/>
            <person name="Margarido G.R.A."/>
            <person name="Almeida C.A."/>
            <person name="Ferrarezi J.A."/>
            <person name="Labate C.A."/>
        </authorList>
    </citation>
    <scope>NUCLEOTIDE SEQUENCE</scope>
    <source>
        <strain evidence="2">MF-1</strain>
    </source>
</reference>
<dbReference type="InterPro" id="IPR023780">
    <property type="entry name" value="Chromo_domain"/>
</dbReference>
<dbReference type="Pfam" id="PF00385">
    <property type="entry name" value="Chromo"/>
    <property type="match status" value="1"/>
</dbReference>
<evidence type="ECO:0000313" key="3">
    <source>
        <dbReference type="Proteomes" id="UP000765509"/>
    </source>
</evidence>
<comment type="caution">
    <text evidence="2">The sequence shown here is derived from an EMBL/GenBank/DDBJ whole genome shotgun (WGS) entry which is preliminary data.</text>
</comment>
<dbReference type="Proteomes" id="UP000765509">
    <property type="component" value="Unassembled WGS sequence"/>
</dbReference>
<name>A0A9Q3BFH7_9BASI</name>